<evidence type="ECO:0000313" key="5">
    <source>
        <dbReference type="Proteomes" id="UP000574390"/>
    </source>
</evidence>
<sequence length="148" mass="15481">MSEPLISTSPTSLVVSVPQEVLEAGATPSVCPTGESWHGLLCSADMKPSFFVTILFIIGGVVGAPYDRPVANGTDMLDYHILLELLRGHSYEIGNTTNASDTVGLEGGQLDKSALCYACLACLIDVLAPACWPILAGCGGTFCDCCHD</sequence>
<keyword evidence="1" id="KW-0472">Membrane</keyword>
<organism evidence="3 4">
    <name type="scientific">Perkinsus olseni</name>
    <name type="common">Perkinsus atlanticus</name>
    <dbReference type="NCBI Taxonomy" id="32597"/>
    <lineage>
        <taxon>Eukaryota</taxon>
        <taxon>Sar</taxon>
        <taxon>Alveolata</taxon>
        <taxon>Perkinsozoa</taxon>
        <taxon>Perkinsea</taxon>
        <taxon>Perkinsida</taxon>
        <taxon>Perkinsidae</taxon>
        <taxon>Perkinsus</taxon>
    </lineage>
</organism>
<comment type="caution">
    <text evidence="3">The sequence shown here is derived from an EMBL/GenBank/DDBJ whole genome shotgun (WGS) entry which is preliminary data.</text>
</comment>
<keyword evidence="1" id="KW-0812">Transmembrane</keyword>
<name>A0A7J6T616_PEROL</name>
<evidence type="ECO:0000313" key="2">
    <source>
        <dbReference type="EMBL" id="KAF4721875.1"/>
    </source>
</evidence>
<feature type="transmembrane region" description="Helical" evidence="1">
    <location>
        <begin position="49"/>
        <end position="66"/>
    </location>
</feature>
<gene>
    <name evidence="2" type="ORF">FOZ62_025955</name>
    <name evidence="3" type="ORF">FOZ63_031832</name>
</gene>
<dbReference type="Proteomes" id="UP000553632">
    <property type="component" value="Unassembled WGS sequence"/>
</dbReference>
<dbReference type="AlphaFoldDB" id="A0A7J6T616"/>
<evidence type="ECO:0000313" key="3">
    <source>
        <dbReference type="EMBL" id="KAF4739896.1"/>
    </source>
</evidence>
<evidence type="ECO:0000313" key="4">
    <source>
        <dbReference type="Proteomes" id="UP000553632"/>
    </source>
</evidence>
<protein>
    <submittedName>
        <fullName evidence="3">Uncharacterized protein</fullName>
    </submittedName>
</protein>
<proteinExistence type="predicted"/>
<dbReference type="Proteomes" id="UP000574390">
    <property type="component" value="Unassembled WGS sequence"/>
</dbReference>
<keyword evidence="1" id="KW-1133">Transmembrane helix</keyword>
<keyword evidence="4" id="KW-1185">Reference proteome</keyword>
<accession>A0A7J6T616</accession>
<dbReference type="EMBL" id="JABANM010021022">
    <property type="protein sequence ID" value="KAF4721875.1"/>
    <property type="molecule type" value="Genomic_DNA"/>
</dbReference>
<dbReference type="EMBL" id="JABANO010013636">
    <property type="protein sequence ID" value="KAF4739896.1"/>
    <property type="molecule type" value="Genomic_DNA"/>
</dbReference>
<reference evidence="4 5" key="1">
    <citation type="submission" date="2020-04" db="EMBL/GenBank/DDBJ databases">
        <title>Perkinsus olseni comparative genomics.</title>
        <authorList>
            <person name="Bogema D.R."/>
        </authorList>
    </citation>
    <scope>NUCLEOTIDE SEQUENCE [LARGE SCALE GENOMIC DNA]</scope>
    <source>
        <strain evidence="2">ATCC PRA-205</strain>
        <strain evidence="3 4">ATCC PRA-207</strain>
    </source>
</reference>
<evidence type="ECO:0000256" key="1">
    <source>
        <dbReference type="SAM" id="Phobius"/>
    </source>
</evidence>